<dbReference type="STRING" id="1504633.A0A2T7CGL4"/>
<feature type="domain" description="BHLH" evidence="8">
    <location>
        <begin position="110"/>
        <end position="161"/>
    </location>
</feature>
<dbReference type="Pfam" id="PF00010">
    <property type="entry name" value="HLH"/>
    <property type="match status" value="1"/>
</dbReference>
<protein>
    <recommendedName>
        <fullName evidence="8">BHLH domain-containing protein</fullName>
    </recommendedName>
</protein>
<dbReference type="CDD" id="cd11448">
    <property type="entry name" value="bHLH_AtFAMA_like"/>
    <property type="match status" value="1"/>
</dbReference>
<comment type="similarity">
    <text evidence="2">Belongs to the bHLH protein family.</text>
</comment>
<gene>
    <name evidence="9" type="ORF">GQ55_9G584500</name>
</gene>
<dbReference type="OrthoDB" id="684567at2759"/>
<feature type="region of interest" description="Disordered" evidence="7">
    <location>
        <begin position="206"/>
        <end position="238"/>
    </location>
</feature>
<sequence>MALEAAVFSPAAAAGHFGYGRGDSPYALPWCDMGGLGDLCAGDYWDQELADAWAAPAVWDDWGEAASRDQSSDASSDQHQGKEAAPEPAPAVRRKRRRTKVVKNKEEIETQRMTHIAVERNRRRQMNEYLAVLRSLMPPSYAHRGDQASIVGGAINYVRELEQLLQSLEVQKSIRNRRGGSTDADGSSSPFAGFFSFPQYSTSPGHGCSSSSTTSLGGSSNTSNAASSDASGGSAESGRPVAVADIEVTMVEGHASLKVLARRRPKQLLKLVAGLHQLRIPPLHLNMTTVDAMVLYTFSLKVEDDSKMGSVEDIATAVHEILGSVQRQEETAAM</sequence>
<keyword evidence="3" id="KW-0805">Transcription regulation</keyword>
<comment type="subcellular location">
    <subcellularLocation>
        <location evidence="1">Nucleus</location>
    </subcellularLocation>
</comment>
<dbReference type="AlphaFoldDB" id="A0A2T7CGL4"/>
<dbReference type="SUPFAM" id="SSF47459">
    <property type="entry name" value="HLH, helix-loop-helix DNA-binding domain"/>
    <property type="match status" value="1"/>
</dbReference>
<dbReference type="Gene3D" id="4.10.280.10">
    <property type="entry name" value="Helix-loop-helix DNA-binding domain"/>
    <property type="match status" value="1"/>
</dbReference>
<evidence type="ECO:0000256" key="4">
    <source>
        <dbReference type="ARBA" id="ARBA00023125"/>
    </source>
</evidence>
<dbReference type="SMART" id="SM00353">
    <property type="entry name" value="HLH"/>
    <property type="match status" value="1"/>
</dbReference>
<dbReference type="InterPro" id="IPR011598">
    <property type="entry name" value="bHLH_dom"/>
</dbReference>
<evidence type="ECO:0000256" key="3">
    <source>
        <dbReference type="ARBA" id="ARBA00023015"/>
    </source>
</evidence>
<dbReference type="EMBL" id="CM009757">
    <property type="protein sequence ID" value="PUZ42462.1"/>
    <property type="molecule type" value="Genomic_DNA"/>
</dbReference>
<dbReference type="Proteomes" id="UP000244336">
    <property type="component" value="Chromosome 9"/>
</dbReference>
<evidence type="ECO:0000313" key="9">
    <source>
        <dbReference type="EMBL" id="PUZ42462.1"/>
    </source>
</evidence>
<evidence type="ECO:0000256" key="7">
    <source>
        <dbReference type="SAM" id="MobiDB-lite"/>
    </source>
</evidence>
<evidence type="ECO:0000256" key="1">
    <source>
        <dbReference type="ARBA" id="ARBA00004123"/>
    </source>
</evidence>
<evidence type="ECO:0000256" key="5">
    <source>
        <dbReference type="ARBA" id="ARBA00023163"/>
    </source>
</evidence>
<dbReference type="PROSITE" id="PS50888">
    <property type="entry name" value="BHLH"/>
    <property type="match status" value="1"/>
</dbReference>
<dbReference type="GO" id="GO:0046983">
    <property type="term" value="F:protein dimerization activity"/>
    <property type="evidence" value="ECO:0007669"/>
    <property type="project" value="InterPro"/>
</dbReference>
<evidence type="ECO:0000256" key="2">
    <source>
        <dbReference type="ARBA" id="ARBA00005510"/>
    </source>
</evidence>
<keyword evidence="5" id="KW-0804">Transcription</keyword>
<keyword evidence="4" id="KW-0238">DNA-binding</keyword>
<dbReference type="PANTHER" id="PTHR11969">
    <property type="entry name" value="MAX DIMERIZATION, MAD"/>
    <property type="match status" value="1"/>
</dbReference>
<name>A0A2T7CGL4_9POAL</name>
<dbReference type="GO" id="GO:0000978">
    <property type="term" value="F:RNA polymerase II cis-regulatory region sequence-specific DNA binding"/>
    <property type="evidence" value="ECO:0007669"/>
    <property type="project" value="TreeGrafter"/>
</dbReference>
<dbReference type="GO" id="GO:0000981">
    <property type="term" value="F:DNA-binding transcription factor activity, RNA polymerase II-specific"/>
    <property type="evidence" value="ECO:0007669"/>
    <property type="project" value="TreeGrafter"/>
</dbReference>
<dbReference type="GO" id="GO:0005634">
    <property type="term" value="C:nucleus"/>
    <property type="evidence" value="ECO:0007669"/>
    <property type="project" value="UniProtKB-SubCell"/>
</dbReference>
<keyword evidence="10" id="KW-1185">Reference proteome</keyword>
<evidence type="ECO:0000256" key="6">
    <source>
        <dbReference type="ARBA" id="ARBA00023242"/>
    </source>
</evidence>
<feature type="region of interest" description="Disordered" evidence="7">
    <location>
        <begin position="64"/>
        <end position="100"/>
    </location>
</feature>
<reference evidence="9 10" key="1">
    <citation type="submission" date="2018-04" db="EMBL/GenBank/DDBJ databases">
        <title>WGS assembly of Panicum hallii var. hallii HAL2.</title>
        <authorList>
            <person name="Lovell J."/>
            <person name="Jenkins J."/>
            <person name="Lowry D."/>
            <person name="Mamidi S."/>
            <person name="Sreedasyam A."/>
            <person name="Weng X."/>
            <person name="Barry K."/>
            <person name="Bonette J."/>
            <person name="Campitelli B."/>
            <person name="Daum C."/>
            <person name="Gordon S."/>
            <person name="Gould B."/>
            <person name="Lipzen A."/>
            <person name="MacQueen A."/>
            <person name="Palacio-Mejia J."/>
            <person name="Plott C."/>
            <person name="Shakirov E."/>
            <person name="Shu S."/>
            <person name="Yoshinaga Y."/>
            <person name="Zane M."/>
            <person name="Rokhsar D."/>
            <person name="Grimwood J."/>
            <person name="Schmutz J."/>
            <person name="Juenger T."/>
        </authorList>
    </citation>
    <scope>NUCLEOTIDE SEQUENCE [LARGE SCALE GENOMIC DNA]</scope>
    <source>
        <strain evidence="10">cv. HAL2</strain>
    </source>
</reference>
<keyword evidence="6" id="KW-0539">Nucleus</keyword>
<dbReference type="Gramene" id="PUZ42462">
    <property type="protein sequence ID" value="PUZ42462"/>
    <property type="gene ID" value="GQ55_9G584500"/>
</dbReference>
<accession>A0A2T7CGL4</accession>
<evidence type="ECO:0000313" key="10">
    <source>
        <dbReference type="Proteomes" id="UP000244336"/>
    </source>
</evidence>
<dbReference type="InterPro" id="IPR036638">
    <property type="entry name" value="HLH_DNA-bd_sf"/>
</dbReference>
<evidence type="ECO:0000259" key="8">
    <source>
        <dbReference type="PROSITE" id="PS50888"/>
    </source>
</evidence>
<organism evidence="9 10">
    <name type="scientific">Panicum hallii var. hallii</name>
    <dbReference type="NCBI Taxonomy" id="1504633"/>
    <lineage>
        <taxon>Eukaryota</taxon>
        <taxon>Viridiplantae</taxon>
        <taxon>Streptophyta</taxon>
        <taxon>Embryophyta</taxon>
        <taxon>Tracheophyta</taxon>
        <taxon>Spermatophyta</taxon>
        <taxon>Magnoliopsida</taxon>
        <taxon>Liliopsida</taxon>
        <taxon>Poales</taxon>
        <taxon>Poaceae</taxon>
        <taxon>PACMAD clade</taxon>
        <taxon>Panicoideae</taxon>
        <taxon>Panicodae</taxon>
        <taxon>Paniceae</taxon>
        <taxon>Panicinae</taxon>
        <taxon>Panicum</taxon>
        <taxon>Panicum sect. Panicum</taxon>
    </lineage>
</organism>
<dbReference type="PANTHER" id="PTHR11969:SF73">
    <property type="entry name" value="BHLH TRANSCRIPTION FACTOR"/>
    <property type="match status" value="1"/>
</dbReference>
<proteinExistence type="inferred from homology"/>